<organism evidence="3 4">
    <name type="scientific">Aspergillus terreus (strain NIH 2624 / FGSC A1156)</name>
    <dbReference type="NCBI Taxonomy" id="341663"/>
    <lineage>
        <taxon>Eukaryota</taxon>
        <taxon>Fungi</taxon>
        <taxon>Dikarya</taxon>
        <taxon>Ascomycota</taxon>
        <taxon>Pezizomycotina</taxon>
        <taxon>Eurotiomycetes</taxon>
        <taxon>Eurotiomycetidae</taxon>
        <taxon>Eurotiales</taxon>
        <taxon>Aspergillaceae</taxon>
        <taxon>Aspergillus</taxon>
        <taxon>Aspergillus subgen. Circumdati</taxon>
    </lineage>
</organism>
<reference evidence="4" key="1">
    <citation type="submission" date="2005-09" db="EMBL/GenBank/DDBJ databases">
        <title>Annotation of the Aspergillus terreus NIH2624 genome.</title>
        <authorList>
            <person name="Birren B.W."/>
            <person name="Lander E.S."/>
            <person name="Galagan J.E."/>
            <person name="Nusbaum C."/>
            <person name="Devon K."/>
            <person name="Henn M."/>
            <person name="Ma L.-J."/>
            <person name="Jaffe D.B."/>
            <person name="Butler J."/>
            <person name="Alvarez P."/>
            <person name="Gnerre S."/>
            <person name="Grabherr M."/>
            <person name="Kleber M."/>
            <person name="Mauceli E.W."/>
            <person name="Brockman W."/>
            <person name="Rounsley S."/>
            <person name="Young S.K."/>
            <person name="LaButti K."/>
            <person name="Pushparaj V."/>
            <person name="DeCaprio D."/>
            <person name="Crawford M."/>
            <person name="Koehrsen M."/>
            <person name="Engels R."/>
            <person name="Montgomery P."/>
            <person name="Pearson M."/>
            <person name="Howarth C."/>
            <person name="Larson L."/>
            <person name="Luoma S."/>
            <person name="White J."/>
            <person name="Alvarado L."/>
            <person name="Kodira C.D."/>
            <person name="Zeng Q."/>
            <person name="Oleary S."/>
            <person name="Yandava C."/>
            <person name="Denning D.W."/>
            <person name="Nierman W.C."/>
            <person name="Milne T."/>
            <person name="Madden K."/>
        </authorList>
    </citation>
    <scope>NUCLEOTIDE SEQUENCE [LARGE SCALE GENOMIC DNA]</scope>
    <source>
        <strain evidence="4">NIH 2624 / FGSC A1156</strain>
    </source>
</reference>
<evidence type="ECO:0000313" key="4">
    <source>
        <dbReference type="Proteomes" id="UP000007963"/>
    </source>
</evidence>
<dbReference type="OrthoDB" id="342264at2759"/>
<feature type="domain" description="WGR" evidence="2">
    <location>
        <begin position="104"/>
        <end position="204"/>
    </location>
</feature>
<dbReference type="InterPro" id="IPR036930">
    <property type="entry name" value="WGR_dom_sf"/>
</dbReference>
<dbReference type="RefSeq" id="XP_001210589.1">
    <property type="nucleotide sequence ID" value="XM_001210589.1"/>
</dbReference>
<dbReference type="PROSITE" id="PS51977">
    <property type="entry name" value="WGR"/>
    <property type="match status" value="1"/>
</dbReference>
<dbReference type="AlphaFoldDB" id="Q0D0N1"/>
<dbReference type="SUPFAM" id="SSF142921">
    <property type="entry name" value="WGR domain-like"/>
    <property type="match status" value="1"/>
</dbReference>
<dbReference type="EMBL" id="CH476594">
    <property type="protein sequence ID" value="EAU39149.1"/>
    <property type="molecule type" value="Genomic_DNA"/>
</dbReference>
<protein>
    <recommendedName>
        <fullName evidence="2">WGR domain-containing protein</fullName>
    </recommendedName>
</protein>
<feature type="region of interest" description="Disordered" evidence="1">
    <location>
        <begin position="233"/>
        <end position="255"/>
    </location>
</feature>
<gene>
    <name evidence="3" type="ORF">ATEG_00503</name>
</gene>
<feature type="compositionally biased region" description="Basic and acidic residues" evidence="1">
    <location>
        <begin position="239"/>
        <end position="248"/>
    </location>
</feature>
<proteinExistence type="predicted"/>
<dbReference type="eggNOG" id="ENOG502T5BR">
    <property type="taxonomic scope" value="Eukaryota"/>
</dbReference>
<evidence type="ECO:0000313" key="3">
    <source>
        <dbReference type="EMBL" id="EAU39149.1"/>
    </source>
</evidence>
<evidence type="ECO:0000259" key="2">
    <source>
        <dbReference type="PROSITE" id="PS51977"/>
    </source>
</evidence>
<dbReference type="OMA" id="WFYLEEK"/>
<dbReference type="Proteomes" id="UP000007963">
    <property type="component" value="Unassembled WGS sequence"/>
</dbReference>
<dbReference type="GeneID" id="4355257"/>
<feature type="compositionally biased region" description="Polar residues" evidence="1">
    <location>
        <begin position="95"/>
        <end position="107"/>
    </location>
</feature>
<dbReference type="VEuPathDB" id="FungiDB:ATEG_00503"/>
<feature type="region of interest" description="Disordered" evidence="1">
    <location>
        <begin position="86"/>
        <end position="107"/>
    </location>
</feature>
<dbReference type="InterPro" id="IPR008893">
    <property type="entry name" value="WGR_domain"/>
</dbReference>
<evidence type="ECO:0000256" key="1">
    <source>
        <dbReference type="SAM" id="MobiDB-lite"/>
    </source>
</evidence>
<dbReference type="STRING" id="341663.Q0D0N1"/>
<name>Q0D0N1_ASPTN</name>
<sequence>MGKTFQKIHASSVGSFCGNVQTAKRLGTIKIVSFDWLEDSLMSKTRKPKRETPYLLETILRTSKTKSEKTEKALISQKQTGKLKQKRIIGKRKSSSASVTEPSNSAVYTDETTGTTYTAILTRQLPSKTSREKYQVKIYQSNTEPRIYATYSKYSRVGHSKTEFLAPLGSTLDVALAEFEQFFEDKAGKKWENRLDGIPPSLKQDDNGNPLAPHEGWFSYDSEHSLISNFLRQGPATAGHEEANDVSHTDVVPGP</sequence>
<dbReference type="Pfam" id="PF05406">
    <property type="entry name" value="WGR"/>
    <property type="match status" value="1"/>
</dbReference>
<dbReference type="HOGENOM" id="CLU_048607_1_0_1"/>
<accession>Q0D0N1</accession>